<protein>
    <submittedName>
        <fullName evidence="2">Glycine N-acyltransferase-like protein</fullName>
    </submittedName>
</protein>
<dbReference type="Proteomes" id="UP000095286">
    <property type="component" value="Unplaced"/>
</dbReference>
<dbReference type="WBParaSite" id="RSKR_0000327600.1">
    <property type="protein sequence ID" value="RSKR_0000327600.1"/>
    <property type="gene ID" value="RSKR_0000327600"/>
</dbReference>
<organism evidence="1 2">
    <name type="scientific">Rhabditophanes sp. KR3021</name>
    <dbReference type="NCBI Taxonomy" id="114890"/>
    <lineage>
        <taxon>Eukaryota</taxon>
        <taxon>Metazoa</taxon>
        <taxon>Ecdysozoa</taxon>
        <taxon>Nematoda</taxon>
        <taxon>Chromadorea</taxon>
        <taxon>Rhabditida</taxon>
        <taxon>Tylenchina</taxon>
        <taxon>Panagrolaimomorpha</taxon>
        <taxon>Strongyloidoidea</taxon>
        <taxon>Alloionematidae</taxon>
        <taxon>Rhabditophanes</taxon>
    </lineage>
</organism>
<accession>A0AC35TQK9</accession>
<sequence length="293" mass="33693">MLTFAEIAGNDLVEYKKSVDNDVDLLHIYHSIDTKTKSLFPAAYHAFYKAIIDGKTIHFVVRINRFIHPILFFCSSRKLSLTEDQYAKVFKAFSDTVTIINLKEPLITRGPDFIINPFNKWRSHNYTIAPIINAPVYLYYMNKEQTEMAKQFKFNLPYGYSFCEDVTTQEAVLINSKWKNSGPGDERQTAAKIKYMPYGCVKYKEDPVSWVLNDPAGTLTNLYTEPDRRRKGLGLAVEMKAANKIIALNRVPFKLIEQSNKSFLNSTDKGKYWSRWNYDSGEPVNVIVTVPVP</sequence>
<evidence type="ECO:0000313" key="2">
    <source>
        <dbReference type="WBParaSite" id="RSKR_0000327600.1"/>
    </source>
</evidence>
<reference evidence="2" key="1">
    <citation type="submission" date="2016-11" db="UniProtKB">
        <authorList>
            <consortium name="WormBaseParasite"/>
        </authorList>
    </citation>
    <scope>IDENTIFICATION</scope>
    <source>
        <strain evidence="2">KR3021</strain>
    </source>
</reference>
<name>A0AC35TQK9_9BILA</name>
<proteinExistence type="predicted"/>
<evidence type="ECO:0000313" key="1">
    <source>
        <dbReference type="Proteomes" id="UP000095286"/>
    </source>
</evidence>